<evidence type="ECO:0000256" key="6">
    <source>
        <dbReference type="ARBA" id="ARBA00034078"/>
    </source>
</evidence>
<dbReference type="SUPFAM" id="SSF54292">
    <property type="entry name" value="2Fe-2S ferredoxin-like"/>
    <property type="match status" value="1"/>
</dbReference>
<dbReference type="PANTHER" id="PTHR11921">
    <property type="entry name" value="SUCCINATE DEHYDROGENASE IRON-SULFUR PROTEIN"/>
    <property type="match status" value="1"/>
</dbReference>
<dbReference type="PANTHER" id="PTHR11921:SF41">
    <property type="entry name" value="SUCCINATE DEHYDROGENASE"/>
    <property type="match status" value="1"/>
</dbReference>
<keyword evidence="10" id="KW-1185">Reference proteome</keyword>
<keyword evidence="5" id="KW-0411">Iron-sulfur</keyword>
<organism evidence="9 10">
    <name type="scientific">Kocuria salsicia</name>
    <dbReference type="NCBI Taxonomy" id="664639"/>
    <lineage>
        <taxon>Bacteria</taxon>
        <taxon>Bacillati</taxon>
        <taxon>Actinomycetota</taxon>
        <taxon>Actinomycetes</taxon>
        <taxon>Micrococcales</taxon>
        <taxon>Micrococcaceae</taxon>
        <taxon>Kocuria</taxon>
    </lineage>
</organism>
<evidence type="ECO:0000256" key="3">
    <source>
        <dbReference type="ARBA" id="ARBA00022723"/>
    </source>
</evidence>
<sequence>MLLTVHVWRQPDAETQGGFETVHPVEAREEMSVLELLDAVNETLERQGDGPVSFDDGCREGICGKCGVTVDGVPHGPDRNRASCMQSLNAYRDGDEIFVEPMRAGALPVKKDLSVDKKSLRRVSKEAKFPVAMKALNTAGCISCGACIAACPNGSGQLFVGTMLKHLPPLAKTPEERDERAAKVLDAADQEFGPCSLLGDCTEVCPAGLPLQNLTSVTRENLHRKFPDRYPAPQGPEDEGSEGAGAEKK</sequence>
<feature type="domain" description="4Fe-4S ferredoxin-type" evidence="8">
    <location>
        <begin position="132"/>
        <end position="161"/>
    </location>
</feature>
<dbReference type="Proteomes" id="UP001553031">
    <property type="component" value="Unassembled WGS sequence"/>
</dbReference>
<dbReference type="InterPro" id="IPR036010">
    <property type="entry name" value="2Fe-2S_ferredoxin-like_sf"/>
</dbReference>
<reference evidence="9 10" key="1">
    <citation type="submission" date="2024-06" db="EMBL/GenBank/DDBJ databases">
        <title>The Natural Products Discovery Center: Release of the First 8490 Sequenced Strains for Exploring Actinobacteria Biosynthetic Diversity.</title>
        <authorList>
            <person name="Kalkreuter E."/>
            <person name="Kautsar S.A."/>
            <person name="Yang D."/>
            <person name="Bader C.D."/>
            <person name="Teijaro C.N."/>
            <person name="Fluegel L."/>
            <person name="Davis C.M."/>
            <person name="Simpson J.R."/>
            <person name="Lauterbach L."/>
            <person name="Steele A.D."/>
            <person name="Gui C."/>
            <person name="Meng S."/>
            <person name="Li G."/>
            <person name="Viehrig K."/>
            <person name="Ye F."/>
            <person name="Su P."/>
            <person name="Kiefer A.F."/>
            <person name="Nichols A."/>
            <person name="Cepeda A.J."/>
            <person name="Yan W."/>
            <person name="Fan B."/>
            <person name="Jiang Y."/>
            <person name="Adhikari A."/>
            <person name="Zheng C.-J."/>
            <person name="Schuster L."/>
            <person name="Cowan T.M."/>
            <person name="Smanski M.J."/>
            <person name="Chevrette M.G."/>
            <person name="De Carvalho L.P.S."/>
            <person name="Shen B."/>
        </authorList>
    </citation>
    <scope>NUCLEOTIDE SEQUENCE [LARGE SCALE GENOMIC DNA]</scope>
    <source>
        <strain evidence="9 10">NPDC079179</strain>
    </source>
</reference>
<evidence type="ECO:0000256" key="4">
    <source>
        <dbReference type="ARBA" id="ARBA00023004"/>
    </source>
</evidence>
<dbReference type="InterPro" id="IPR017896">
    <property type="entry name" value="4Fe4S_Fe-S-bd"/>
</dbReference>
<dbReference type="InterPro" id="IPR012675">
    <property type="entry name" value="Beta-grasp_dom_sf"/>
</dbReference>
<evidence type="ECO:0000256" key="2">
    <source>
        <dbReference type="ARBA" id="ARBA00009433"/>
    </source>
</evidence>
<comment type="cofactor">
    <cofactor evidence="1">
        <name>[3Fe-4S] cluster</name>
        <dbReference type="ChEBI" id="CHEBI:21137"/>
    </cofactor>
</comment>
<dbReference type="Gene3D" id="1.10.1060.10">
    <property type="entry name" value="Alpha-helical ferredoxin"/>
    <property type="match status" value="1"/>
</dbReference>
<comment type="similarity">
    <text evidence="2">Belongs to the succinate dehydrogenase/fumarate reductase iron-sulfur protein family.</text>
</comment>
<dbReference type="Gene3D" id="3.10.20.30">
    <property type="match status" value="1"/>
</dbReference>
<dbReference type="InterPro" id="IPR017900">
    <property type="entry name" value="4Fe4S_Fe_S_CS"/>
</dbReference>
<proteinExistence type="inferred from homology"/>
<dbReference type="PROSITE" id="PS00198">
    <property type="entry name" value="4FE4S_FER_1"/>
    <property type="match status" value="1"/>
</dbReference>
<dbReference type="RefSeq" id="WP_363783989.1">
    <property type="nucleotide sequence ID" value="NZ_JBFBLL010000002.1"/>
</dbReference>
<evidence type="ECO:0000256" key="1">
    <source>
        <dbReference type="ARBA" id="ARBA00001927"/>
    </source>
</evidence>
<dbReference type="InterPro" id="IPR009051">
    <property type="entry name" value="Helical_ferredxn"/>
</dbReference>
<evidence type="ECO:0000313" key="9">
    <source>
        <dbReference type="EMBL" id="MEV8157313.1"/>
    </source>
</evidence>
<dbReference type="InterPro" id="IPR025192">
    <property type="entry name" value="Succ_DH/fum_Rdtase_N"/>
</dbReference>
<comment type="caution">
    <text evidence="9">The sequence shown here is derived from an EMBL/GenBank/DDBJ whole genome shotgun (WGS) entry which is preliminary data.</text>
</comment>
<comment type="cofactor">
    <cofactor evidence="6">
        <name>[2Fe-2S] cluster</name>
        <dbReference type="ChEBI" id="CHEBI:190135"/>
    </cofactor>
</comment>
<dbReference type="NCBIfam" id="NF005746">
    <property type="entry name" value="PRK07570.1"/>
    <property type="match status" value="1"/>
</dbReference>
<keyword evidence="3" id="KW-0479">Metal-binding</keyword>
<evidence type="ECO:0000313" key="10">
    <source>
        <dbReference type="Proteomes" id="UP001553031"/>
    </source>
</evidence>
<protein>
    <submittedName>
        <fullName evidence="9">Succinate dehydrogenase/fumarate reductase iron-sulfur subunit</fullName>
    </submittedName>
</protein>
<dbReference type="InterPro" id="IPR050573">
    <property type="entry name" value="SDH/FRD_Iron-Sulfur"/>
</dbReference>
<evidence type="ECO:0000259" key="8">
    <source>
        <dbReference type="PROSITE" id="PS51379"/>
    </source>
</evidence>
<feature type="region of interest" description="Disordered" evidence="7">
    <location>
        <begin position="224"/>
        <end position="249"/>
    </location>
</feature>
<evidence type="ECO:0000256" key="7">
    <source>
        <dbReference type="SAM" id="MobiDB-lite"/>
    </source>
</evidence>
<dbReference type="PROSITE" id="PS51379">
    <property type="entry name" value="4FE4S_FER_2"/>
    <property type="match status" value="1"/>
</dbReference>
<name>A0ABV3KA81_9MICC</name>
<dbReference type="Pfam" id="PF13183">
    <property type="entry name" value="Fer4_8"/>
    <property type="match status" value="1"/>
</dbReference>
<dbReference type="Pfam" id="PF13085">
    <property type="entry name" value="Fer2_3"/>
    <property type="match status" value="1"/>
</dbReference>
<gene>
    <name evidence="9" type="ORF">AB0O96_03760</name>
</gene>
<dbReference type="SUPFAM" id="SSF46548">
    <property type="entry name" value="alpha-helical ferredoxin"/>
    <property type="match status" value="1"/>
</dbReference>
<accession>A0ABV3KA81</accession>
<dbReference type="EMBL" id="JBFBLL010000002">
    <property type="protein sequence ID" value="MEV8157313.1"/>
    <property type="molecule type" value="Genomic_DNA"/>
</dbReference>
<keyword evidence="4" id="KW-0408">Iron</keyword>
<evidence type="ECO:0000256" key="5">
    <source>
        <dbReference type="ARBA" id="ARBA00023014"/>
    </source>
</evidence>